<evidence type="ECO:0000313" key="2">
    <source>
        <dbReference type="Proteomes" id="UP001434883"/>
    </source>
</evidence>
<organism evidence="1 2">
    <name type="scientific">Xenoophorus captivus</name>
    <dbReference type="NCBI Taxonomy" id="1517983"/>
    <lineage>
        <taxon>Eukaryota</taxon>
        <taxon>Metazoa</taxon>
        <taxon>Chordata</taxon>
        <taxon>Craniata</taxon>
        <taxon>Vertebrata</taxon>
        <taxon>Euteleostomi</taxon>
        <taxon>Actinopterygii</taxon>
        <taxon>Neopterygii</taxon>
        <taxon>Teleostei</taxon>
        <taxon>Neoteleostei</taxon>
        <taxon>Acanthomorphata</taxon>
        <taxon>Ovalentaria</taxon>
        <taxon>Atherinomorphae</taxon>
        <taxon>Cyprinodontiformes</taxon>
        <taxon>Goodeidae</taxon>
        <taxon>Xenoophorus</taxon>
    </lineage>
</organism>
<protein>
    <submittedName>
        <fullName evidence="1">Uncharacterized protein</fullName>
    </submittedName>
</protein>
<name>A0ABV0SFH4_9TELE</name>
<reference evidence="1 2" key="1">
    <citation type="submission" date="2021-06" db="EMBL/GenBank/DDBJ databases">
        <authorList>
            <person name="Palmer J.M."/>
        </authorList>
    </citation>
    <scope>NUCLEOTIDE SEQUENCE [LARGE SCALE GENOMIC DNA]</scope>
    <source>
        <strain evidence="1 2">XC_2019</strain>
        <tissue evidence="1">Muscle</tissue>
    </source>
</reference>
<proteinExistence type="predicted"/>
<dbReference type="EMBL" id="JAHRIN010078778">
    <property type="protein sequence ID" value="MEQ2219279.1"/>
    <property type="molecule type" value="Genomic_DNA"/>
</dbReference>
<sequence>MRSNFDPLMVRGSEPDSVSISRGQHSWDLFSPKTFMNLLWQTKLTLSARYPERDFGRNKLLDGSISLLPLYPGRTTDLHFRTAIGLHKSFALPRRSSPSFGSNHTRSSSTGVGVNIYIH</sequence>
<gene>
    <name evidence="1" type="ORF">XENOCAPTIV_015254</name>
</gene>
<keyword evidence="2" id="KW-1185">Reference proteome</keyword>
<comment type="caution">
    <text evidence="1">The sequence shown here is derived from an EMBL/GenBank/DDBJ whole genome shotgun (WGS) entry which is preliminary data.</text>
</comment>
<dbReference type="Proteomes" id="UP001434883">
    <property type="component" value="Unassembled WGS sequence"/>
</dbReference>
<accession>A0ABV0SFH4</accession>
<evidence type="ECO:0000313" key="1">
    <source>
        <dbReference type="EMBL" id="MEQ2219279.1"/>
    </source>
</evidence>